<proteinExistence type="predicted"/>
<dbReference type="Proteomes" id="UP001059912">
    <property type="component" value="Chromosome 2"/>
</dbReference>
<accession>A0ABY5IIP1</accession>
<dbReference type="PANTHER" id="PTHR30503">
    <property type="entry name" value="INNER MEMBRANE PROTEIN YEDI"/>
    <property type="match status" value="1"/>
</dbReference>
<protein>
    <submittedName>
        <fullName evidence="2">DUF808 domain-containing protein</fullName>
    </submittedName>
</protein>
<feature type="transmembrane region" description="Helical" evidence="1">
    <location>
        <begin position="228"/>
        <end position="255"/>
    </location>
</feature>
<feature type="transmembrane region" description="Helical" evidence="1">
    <location>
        <begin position="76"/>
        <end position="100"/>
    </location>
</feature>
<sequence>MAGASLLTLLDDIAAVLDDVALMSKMAAKKTTGVLGDDLALNAQQVSGVASEREIPVVWAVAKGSFKNKLILVPSALLISAFIPWLIMPLLLIGGLFLCFEGAEKILEKLFPHSHQHEEKEEQVNSGESAEEYEKRKVAGAIRTDFILSAEIIVIALGTVTGSSIVTQILVVSLIAVLMTIGVYGLVAGIVKLDDLGFYLERTSNGEGLKAKLGGALVAFAPKLMKMLAIVGTASMFLVGGGIVVHSVPAIHHLIEPIIMDFRGHTVATAIVPTLLNGVIGVIAGLVVVVAWTAVEKARGK</sequence>
<feature type="transmembrane region" description="Helical" evidence="1">
    <location>
        <begin position="275"/>
        <end position="295"/>
    </location>
</feature>
<feature type="transmembrane region" description="Helical" evidence="1">
    <location>
        <begin position="146"/>
        <end position="165"/>
    </location>
</feature>
<evidence type="ECO:0000256" key="1">
    <source>
        <dbReference type="SAM" id="Phobius"/>
    </source>
</evidence>
<name>A0ABY5IIP1_9VIBR</name>
<keyword evidence="1" id="KW-1133">Transmembrane helix</keyword>
<dbReference type="EMBL" id="CP050471">
    <property type="protein sequence ID" value="UTZ33497.1"/>
    <property type="molecule type" value="Genomic_DNA"/>
</dbReference>
<dbReference type="InterPro" id="IPR008526">
    <property type="entry name" value="YedI"/>
</dbReference>
<dbReference type="PANTHER" id="PTHR30503:SF3">
    <property type="entry name" value="INNER MEMBRANE PROTEIN YEDI"/>
    <property type="match status" value="1"/>
</dbReference>
<gene>
    <name evidence="2" type="ORF">HB762_19630</name>
</gene>
<keyword evidence="1" id="KW-0812">Transmembrane</keyword>
<feature type="transmembrane region" description="Helical" evidence="1">
    <location>
        <begin position="171"/>
        <end position="191"/>
    </location>
</feature>
<reference evidence="2" key="1">
    <citation type="submission" date="2020-03" db="EMBL/GenBank/DDBJ databases">
        <title>Five strains of Vibrio campbellii isolated from Mariana Trench.</title>
        <authorList>
            <person name="Liang J."/>
            <person name="Zhang X.-H."/>
        </authorList>
    </citation>
    <scope>NUCLEOTIDE SEQUENCE</scope>
    <source>
        <strain evidence="2">LJC013</strain>
    </source>
</reference>
<evidence type="ECO:0000313" key="2">
    <source>
        <dbReference type="EMBL" id="UTZ33497.1"/>
    </source>
</evidence>
<dbReference type="PIRSF" id="PIRSF016660">
    <property type="entry name" value="YedI"/>
    <property type="match status" value="1"/>
</dbReference>
<evidence type="ECO:0000313" key="3">
    <source>
        <dbReference type="Proteomes" id="UP001059912"/>
    </source>
</evidence>
<organism evidence="2 3">
    <name type="scientific">Vibrio campbellii</name>
    <dbReference type="NCBI Taxonomy" id="680"/>
    <lineage>
        <taxon>Bacteria</taxon>
        <taxon>Pseudomonadati</taxon>
        <taxon>Pseudomonadota</taxon>
        <taxon>Gammaproteobacteria</taxon>
        <taxon>Vibrionales</taxon>
        <taxon>Vibrionaceae</taxon>
        <taxon>Vibrio</taxon>
    </lineage>
</organism>
<keyword evidence="1" id="KW-0472">Membrane</keyword>
<keyword evidence="3" id="KW-1185">Reference proteome</keyword>
<dbReference type="Pfam" id="PF05661">
    <property type="entry name" value="DUF808"/>
    <property type="match status" value="1"/>
</dbReference>
<dbReference type="RefSeq" id="WP_255904209.1">
    <property type="nucleotide sequence ID" value="NZ_CP050465.1"/>
</dbReference>